<dbReference type="OrthoDB" id="3160134at2759"/>
<feature type="non-terminal residue" evidence="1">
    <location>
        <position position="1"/>
    </location>
</feature>
<dbReference type="Proteomes" id="UP000054279">
    <property type="component" value="Unassembled WGS sequence"/>
</dbReference>
<evidence type="ECO:0000313" key="2">
    <source>
        <dbReference type="Proteomes" id="UP000054279"/>
    </source>
</evidence>
<proteinExistence type="predicted"/>
<protein>
    <submittedName>
        <fullName evidence="1">Uncharacterized protein</fullName>
    </submittedName>
</protein>
<keyword evidence="2" id="KW-1185">Reference proteome</keyword>
<feature type="non-terminal residue" evidence="1">
    <location>
        <position position="118"/>
    </location>
</feature>
<accession>A0A0C9UC80</accession>
<dbReference type="InterPro" id="IPR046521">
    <property type="entry name" value="DUF6698"/>
</dbReference>
<gene>
    <name evidence="1" type="ORF">M422DRAFT_122493</name>
</gene>
<organism evidence="1 2">
    <name type="scientific">Sphaerobolus stellatus (strain SS14)</name>
    <dbReference type="NCBI Taxonomy" id="990650"/>
    <lineage>
        <taxon>Eukaryota</taxon>
        <taxon>Fungi</taxon>
        <taxon>Dikarya</taxon>
        <taxon>Basidiomycota</taxon>
        <taxon>Agaricomycotina</taxon>
        <taxon>Agaricomycetes</taxon>
        <taxon>Phallomycetidae</taxon>
        <taxon>Geastrales</taxon>
        <taxon>Sphaerobolaceae</taxon>
        <taxon>Sphaerobolus</taxon>
    </lineage>
</organism>
<sequence>LESGKRRREPTDLPLFLYKGYKYDPNDEIEGLCESQLLVNCYKVIYLGPSSWGPEGSKTKRAAKGSLSNLSEVTGRTIAYVATLVSQIEWNFFWTIVSFFEDPAMEEEATAMLKWWNQ</sequence>
<dbReference type="Pfam" id="PF20414">
    <property type="entry name" value="DUF6698"/>
    <property type="match status" value="1"/>
</dbReference>
<dbReference type="EMBL" id="KN838003">
    <property type="protein sequence ID" value="KIJ22700.1"/>
    <property type="molecule type" value="Genomic_DNA"/>
</dbReference>
<dbReference type="AlphaFoldDB" id="A0A0C9UC80"/>
<name>A0A0C9UC80_SPHS4</name>
<evidence type="ECO:0000313" key="1">
    <source>
        <dbReference type="EMBL" id="KIJ22700.1"/>
    </source>
</evidence>
<dbReference type="HOGENOM" id="CLU_2078758_0_0_1"/>
<reference evidence="1 2" key="1">
    <citation type="submission" date="2014-06" db="EMBL/GenBank/DDBJ databases">
        <title>Evolutionary Origins and Diversification of the Mycorrhizal Mutualists.</title>
        <authorList>
            <consortium name="DOE Joint Genome Institute"/>
            <consortium name="Mycorrhizal Genomics Consortium"/>
            <person name="Kohler A."/>
            <person name="Kuo A."/>
            <person name="Nagy L.G."/>
            <person name="Floudas D."/>
            <person name="Copeland A."/>
            <person name="Barry K.W."/>
            <person name="Cichocki N."/>
            <person name="Veneault-Fourrey C."/>
            <person name="LaButti K."/>
            <person name="Lindquist E.A."/>
            <person name="Lipzen A."/>
            <person name="Lundell T."/>
            <person name="Morin E."/>
            <person name="Murat C."/>
            <person name="Riley R."/>
            <person name="Ohm R."/>
            <person name="Sun H."/>
            <person name="Tunlid A."/>
            <person name="Henrissat B."/>
            <person name="Grigoriev I.V."/>
            <person name="Hibbett D.S."/>
            <person name="Martin F."/>
        </authorList>
    </citation>
    <scope>NUCLEOTIDE SEQUENCE [LARGE SCALE GENOMIC DNA]</scope>
    <source>
        <strain evidence="1 2">SS14</strain>
    </source>
</reference>